<dbReference type="Gene3D" id="3.30.565.10">
    <property type="entry name" value="Histidine kinase-like ATPase, C-terminal domain"/>
    <property type="match status" value="1"/>
</dbReference>
<dbReference type="SMART" id="SM00448">
    <property type="entry name" value="REC"/>
    <property type="match status" value="1"/>
</dbReference>
<evidence type="ECO:0000259" key="16">
    <source>
        <dbReference type="PROSITE" id="PS50112"/>
    </source>
</evidence>
<dbReference type="SUPFAM" id="SSF52172">
    <property type="entry name" value="CheY-like"/>
    <property type="match status" value="1"/>
</dbReference>
<feature type="transmembrane region" description="Helical" evidence="13">
    <location>
        <begin position="12"/>
        <end position="30"/>
    </location>
</feature>
<feature type="modified residue" description="4-aspartylphosphate" evidence="12">
    <location>
        <position position="702"/>
    </location>
</feature>
<dbReference type="InterPro" id="IPR003594">
    <property type="entry name" value="HATPase_dom"/>
</dbReference>
<dbReference type="Pfam" id="PF02518">
    <property type="entry name" value="HATPase_c"/>
    <property type="match status" value="1"/>
</dbReference>
<gene>
    <name evidence="18" type="ORF">OMM_01803</name>
</gene>
<evidence type="ECO:0000256" key="5">
    <source>
        <dbReference type="ARBA" id="ARBA00022679"/>
    </source>
</evidence>
<dbReference type="PANTHER" id="PTHR45339">
    <property type="entry name" value="HYBRID SIGNAL TRANSDUCTION HISTIDINE KINASE J"/>
    <property type="match status" value="1"/>
</dbReference>
<proteinExistence type="predicted"/>
<evidence type="ECO:0000256" key="1">
    <source>
        <dbReference type="ARBA" id="ARBA00000085"/>
    </source>
</evidence>
<comment type="subcellular location">
    <subcellularLocation>
        <location evidence="2">Membrane</location>
    </subcellularLocation>
</comment>
<evidence type="ECO:0000256" key="7">
    <source>
        <dbReference type="ARBA" id="ARBA00022777"/>
    </source>
</evidence>
<dbReference type="GO" id="GO:0000155">
    <property type="term" value="F:phosphorelay sensor kinase activity"/>
    <property type="evidence" value="ECO:0007669"/>
    <property type="project" value="InterPro"/>
</dbReference>
<dbReference type="FunFam" id="1.10.287.130:FF:000038">
    <property type="entry name" value="Sensory transduction histidine kinase"/>
    <property type="match status" value="1"/>
</dbReference>
<dbReference type="Gene3D" id="3.30.450.20">
    <property type="entry name" value="PAS domain"/>
    <property type="match status" value="1"/>
</dbReference>
<dbReference type="InterPro" id="IPR005467">
    <property type="entry name" value="His_kinase_dom"/>
</dbReference>
<keyword evidence="8" id="KW-0067">ATP-binding</keyword>
<dbReference type="CDD" id="cd00130">
    <property type="entry name" value="PAS"/>
    <property type="match status" value="1"/>
</dbReference>
<keyword evidence="5" id="KW-0808">Transferase</keyword>
<comment type="catalytic activity">
    <reaction evidence="1">
        <text>ATP + protein L-histidine = ADP + protein N-phospho-L-histidine.</text>
        <dbReference type="EC" id="2.7.13.3"/>
    </reaction>
</comment>
<dbReference type="InterPro" id="IPR000014">
    <property type="entry name" value="PAS"/>
</dbReference>
<feature type="domain" description="Response regulatory" evidence="15">
    <location>
        <begin position="653"/>
        <end position="769"/>
    </location>
</feature>
<feature type="domain" description="PAS" evidence="16">
    <location>
        <begin position="72"/>
        <end position="127"/>
    </location>
</feature>
<keyword evidence="4 12" id="KW-0597">Phosphoprotein</keyword>
<dbReference type="PROSITE" id="PS50112">
    <property type="entry name" value="PAS"/>
    <property type="match status" value="1"/>
</dbReference>
<dbReference type="SMART" id="SM00388">
    <property type="entry name" value="HisKA"/>
    <property type="match status" value="1"/>
</dbReference>
<evidence type="ECO:0000259" key="14">
    <source>
        <dbReference type="PROSITE" id="PS50109"/>
    </source>
</evidence>
<evidence type="ECO:0000313" key="19">
    <source>
        <dbReference type="Proteomes" id="UP000189670"/>
    </source>
</evidence>
<dbReference type="SUPFAM" id="SSF55781">
    <property type="entry name" value="GAF domain-like"/>
    <property type="match status" value="1"/>
</dbReference>
<dbReference type="EMBL" id="ATBP01000160">
    <property type="protein sequence ID" value="ETR72327.1"/>
    <property type="molecule type" value="Genomic_DNA"/>
</dbReference>
<dbReference type="SUPFAM" id="SSF55874">
    <property type="entry name" value="ATPase domain of HSP90 chaperone/DNA topoisomerase II/histidine kinase"/>
    <property type="match status" value="1"/>
</dbReference>
<keyword evidence="10 13" id="KW-0472">Membrane</keyword>
<dbReference type="InterPro" id="IPR036097">
    <property type="entry name" value="HisK_dim/P_sf"/>
</dbReference>
<evidence type="ECO:0000256" key="10">
    <source>
        <dbReference type="ARBA" id="ARBA00023136"/>
    </source>
</evidence>
<evidence type="ECO:0000256" key="12">
    <source>
        <dbReference type="PROSITE-ProRule" id="PRU00169"/>
    </source>
</evidence>
<dbReference type="Proteomes" id="UP000189670">
    <property type="component" value="Unassembled WGS sequence"/>
</dbReference>
<evidence type="ECO:0000256" key="6">
    <source>
        <dbReference type="ARBA" id="ARBA00022741"/>
    </source>
</evidence>
<feature type="domain" description="Histidine kinase" evidence="14">
    <location>
        <begin position="410"/>
        <end position="626"/>
    </location>
</feature>
<dbReference type="GO" id="GO:0016020">
    <property type="term" value="C:membrane"/>
    <property type="evidence" value="ECO:0007669"/>
    <property type="project" value="UniProtKB-SubCell"/>
</dbReference>
<dbReference type="PROSITE" id="PS50113">
    <property type="entry name" value="PAC"/>
    <property type="match status" value="1"/>
</dbReference>
<dbReference type="Pfam" id="PF13185">
    <property type="entry name" value="GAF_2"/>
    <property type="match status" value="1"/>
</dbReference>
<dbReference type="Gene3D" id="3.40.50.2300">
    <property type="match status" value="1"/>
</dbReference>
<protein>
    <recommendedName>
        <fullName evidence="3">histidine kinase</fullName>
        <ecNumber evidence="3">2.7.13.3</ecNumber>
    </recommendedName>
</protein>
<dbReference type="InterPro" id="IPR004358">
    <property type="entry name" value="Sig_transdc_His_kin-like_C"/>
</dbReference>
<dbReference type="InterPro" id="IPR035965">
    <property type="entry name" value="PAS-like_dom_sf"/>
</dbReference>
<dbReference type="CDD" id="cd16922">
    <property type="entry name" value="HATPase_EvgS-ArcB-TorS-like"/>
    <property type="match status" value="1"/>
</dbReference>
<dbReference type="CDD" id="cd17546">
    <property type="entry name" value="REC_hyHK_CKI1_RcsC-like"/>
    <property type="match status" value="1"/>
</dbReference>
<organism evidence="18 19">
    <name type="scientific">Candidatus Magnetoglobus multicellularis str. Araruama</name>
    <dbReference type="NCBI Taxonomy" id="890399"/>
    <lineage>
        <taxon>Bacteria</taxon>
        <taxon>Pseudomonadati</taxon>
        <taxon>Thermodesulfobacteriota</taxon>
        <taxon>Desulfobacteria</taxon>
        <taxon>Desulfobacterales</taxon>
        <taxon>Desulfobacteraceae</taxon>
        <taxon>Candidatus Magnetoglobus</taxon>
    </lineage>
</organism>
<comment type="caution">
    <text evidence="18">The sequence shown here is derived from an EMBL/GenBank/DDBJ whole genome shotgun (WGS) entry which is preliminary data.</text>
</comment>
<evidence type="ECO:0000256" key="11">
    <source>
        <dbReference type="ARBA" id="ARBA00023306"/>
    </source>
</evidence>
<keyword evidence="11" id="KW-0131">Cell cycle</keyword>
<evidence type="ECO:0000256" key="4">
    <source>
        <dbReference type="ARBA" id="ARBA00022553"/>
    </source>
</evidence>
<dbReference type="InterPro" id="IPR029016">
    <property type="entry name" value="GAF-like_dom_sf"/>
</dbReference>
<reference evidence="19" key="1">
    <citation type="submission" date="2012-11" db="EMBL/GenBank/DDBJ databases">
        <authorList>
            <person name="Lucero-Rivera Y.E."/>
            <person name="Tovar-Ramirez D."/>
        </authorList>
    </citation>
    <scope>NUCLEOTIDE SEQUENCE [LARGE SCALE GENOMIC DNA]</scope>
    <source>
        <strain evidence="19">Araruama</strain>
    </source>
</reference>
<evidence type="ECO:0000256" key="8">
    <source>
        <dbReference type="ARBA" id="ARBA00022840"/>
    </source>
</evidence>
<dbReference type="InterPro" id="IPR001789">
    <property type="entry name" value="Sig_transdc_resp-reg_receiver"/>
</dbReference>
<evidence type="ECO:0000256" key="13">
    <source>
        <dbReference type="SAM" id="Phobius"/>
    </source>
</evidence>
<dbReference type="CDD" id="cd00082">
    <property type="entry name" value="HisKA"/>
    <property type="match status" value="1"/>
</dbReference>
<dbReference type="FunFam" id="3.30.565.10:FF:000010">
    <property type="entry name" value="Sensor histidine kinase RcsC"/>
    <property type="match status" value="1"/>
</dbReference>
<dbReference type="SUPFAM" id="SSF47384">
    <property type="entry name" value="Homodimeric domain of signal transducing histidine kinase"/>
    <property type="match status" value="1"/>
</dbReference>
<keyword evidence="7 18" id="KW-0418">Kinase</keyword>
<feature type="domain" description="PAC" evidence="17">
    <location>
        <begin position="145"/>
        <end position="197"/>
    </location>
</feature>
<dbReference type="InterPro" id="IPR011006">
    <property type="entry name" value="CheY-like_superfamily"/>
</dbReference>
<accession>A0A1V1PBR6</accession>
<dbReference type="SMART" id="SM00387">
    <property type="entry name" value="HATPase_c"/>
    <property type="match status" value="1"/>
</dbReference>
<dbReference type="InterPro" id="IPR003661">
    <property type="entry name" value="HisK_dim/P_dom"/>
</dbReference>
<dbReference type="NCBIfam" id="TIGR00229">
    <property type="entry name" value="sensory_box"/>
    <property type="match status" value="1"/>
</dbReference>
<dbReference type="Pfam" id="PF13426">
    <property type="entry name" value="PAS_9"/>
    <property type="match status" value="1"/>
</dbReference>
<dbReference type="InterPro" id="IPR000700">
    <property type="entry name" value="PAS-assoc_C"/>
</dbReference>
<dbReference type="Gene3D" id="1.10.287.130">
    <property type="match status" value="1"/>
</dbReference>
<dbReference type="PANTHER" id="PTHR45339:SF1">
    <property type="entry name" value="HYBRID SIGNAL TRANSDUCTION HISTIDINE KINASE J"/>
    <property type="match status" value="1"/>
</dbReference>
<dbReference type="PROSITE" id="PS50109">
    <property type="entry name" value="HIS_KIN"/>
    <property type="match status" value="1"/>
</dbReference>
<dbReference type="AlphaFoldDB" id="A0A1V1PBR6"/>
<dbReference type="PRINTS" id="PR00344">
    <property type="entry name" value="BCTRLSENSOR"/>
</dbReference>
<evidence type="ECO:0000259" key="15">
    <source>
        <dbReference type="PROSITE" id="PS50110"/>
    </source>
</evidence>
<dbReference type="PROSITE" id="PS50110">
    <property type="entry name" value="RESPONSE_REGULATORY"/>
    <property type="match status" value="1"/>
</dbReference>
<dbReference type="GO" id="GO:0005524">
    <property type="term" value="F:ATP binding"/>
    <property type="evidence" value="ECO:0007669"/>
    <property type="project" value="UniProtKB-KW"/>
</dbReference>
<dbReference type="Gene3D" id="3.30.450.40">
    <property type="match status" value="1"/>
</dbReference>
<keyword evidence="6" id="KW-0547">Nucleotide-binding</keyword>
<evidence type="ECO:0000256" key="3">
    <source>
        <dbReference type="ARBA" id="ARBA00012438"/>
    </source>
</evidence>
<dbReference type="InterPro" id="IPR036890">
    <property type="entry name" value="HATPase_C_sf"/>
</dbReference>
<dbReference type="SMART" id="SM00065">
    <property type="entry name" value="GAF"/>
    <property type="match status" value="1"/>
</dbReference>
<evidence type="ECO:0000313" key="18">
    <source>
        <dbReference type="EMBL" id="ETR72327.1"/>
    </source>
</evidence>
<dbReference type="Pfam" id="PF00512">
    <property type="entry name" value="HisKA"/>
    <property type="match status" value="1"/>
</dbReference>
<keyword evidence="13" id="KW-1133">Transmembrane helix</keyword>
<sequence>MNISHHKNNLSHWRDAILIILILSFLAYLCNGQKIDMLWKLLSILCFTICISGYIIYLKIDRNKYFLQVQDALELHQHIFHIANLGMAVVDLQGNFLAVNDYFANIHGYNTKELEGKNLSYFHTRNQLNEVYKYNNSLITKGSYEAIEIWHVHKDGSIFPMLTNAVTIKDNNNQAKYIATTAIDISYRKNIEASLEWHANMNAAIADLSQRVIEFQNIEDITDIVLTHAKKMTACELGYVGYIEPETGYFVAPTMTQGVWDNCEVENKTVVFKEFRGLWGWSLKNCKPVICNNLSSDLRSSGIPQGHMPIRNFMCAPVMIGDRLVGQVALANKKGDFSSLELTFLERIANVYSIAIKQIRYTDEMKSLNESLEARVKERTESLIENEKHLQEARQAAETANNAKSDFLTSMSHELRTPLNGILGYAQILKRNTSLSENDQAAIQTIYNSGRHLLTIINDILDISRIEAQKMELQKHPFSFYPFLSTISEMISIRAEQSGVSFESKFSNDLPQAVCADEKRLRQIILNLLGNAVKFTQQGKIVFTVEKKDAGIYFSVEDTGIGIDPDAQQNIFEAFKQFSDRQIDSDGTGLGLSISQKLVRLMGGELNVLSQPKVGSKFWFEISLDETDYTPVTESSTSADINNIIGIQGAQKTILIADNKASNREMIRDMLSINGFTLLEASSGIESIEMASQYHPDAILMDLKMPEINGLEATDRIKSMPDLKETVIIAISASVFEDNRKACIEHGCQAFLPKPVDMKALFECLETCLNIKWTYSEPDPPDDTLAHKSFNIPDANVVKQLVLYAEEGDILGVREQARGLMNDSRYYLFGKKILQMAKELQLDELDQFLDTHVKAVS</sequence>
<evidence type="ECO:0000259" key="17">
    <source>
        <dbReference type="PROSITE" id="PS50113"/>
    </source>
</evidence>
<keyword evidence="13" id="KW-0812">Transmembrane</keyword>
<keyword evidence="9" id="KW-0902">Two-component regulatory system</keyword>
<dbReference type="SUPFAM" id="SSF55785">
    <property type="entry name" value="PYP-like sensor domain (PAS domain)"/>
    <property type="match status" value="1"/>
</dbReference>
<dbReference type="Pfam" id="PF00072">
    <property type="entry name" value="Response_reg"/>
    <property type="match status" value="1"/>
</dbReference>
<dbReference type="SMART" id="SM00091">
    <property type="entry name" value="PAS"/>
    <property type="match status" value="1"/>
</dbReference>
<name>A0A1V1PBR6_9BACT</name>
<evidence type="ECO:0000256" key="9">
    <source>
        <dbReference type="ARBA" id="ARBA00023012"/>
    </source>
</evidence>
<dbReference type="EC" id="2.7.13.3" evidence="3"/>
<feature type="transmembrane region" description="Helical" evidence="13">
    <location>
        <begin position="37"/>
        <end position="57"/>
    </location>
</feature>
<evidence type="ECO:0000256" key="2">
    <source>
        <dbReference type="ARBA" id="ARBA00004370"/>
    </source>
</evidence>
<dbReference type="InterPro" id="IPR003018">
    <property type="entry name" value="GAF"/>
</dbReference>